<dbReference type="SMART" id="SM00283">
    <property type="entry name" value="MA"/>
    <property type="match status" value="1"/>
</dbReference>
<feature type="domain" description="Methyl-accepting transducer" evidence="7">
    <location>
        <begin position="245"/>
        <end position="474"/>
    </location>
</feature>
<dbReference type="CDD" id="cd11386">
    <property type="entry name" value="MCP_signal"/>
    <property type="match status" value="1"/>
</dbReference>
<dbReference type="EMBL" id="JACHID010000005">
    <property type="protein sequence ID" value="MBB5021796.1"/>
    <property type="molecule type" value="Genomic_DNA"/>
</dbReference>
<evidence type="ECO:0000256" key="2">
    <source>
        <dbReference type="ARBA" id="ARBA00029447"/>
    </source>
</evidence>
<dbReference type="SUPFAM" id="SSF58104">
    <property type="entry name" value="Methyl-accepting chemotaxis protein (MCP) signaling domain"/>
    <property type="match status" value="1"/>
</dbReference>
<dbReference type="GO" id="GO:0007165">
    <property type="term" value="P:signal transduction"/>
    <property type="evidence" value="ECO:0007669"/>
    <property type="project" value="UniProtKB-KW"/>
</dbReference>
<keyword evidence="1" id="KW-0488">Methylation</keyword>
<evidence type="ECO:0000256" key="6">
    <source>
        <dbReference type="SAM" id="Phobius"/>
    </source>
</evidence>
<dbReference type="GO" id="GO:0004888">
    <property type="term" value="F:transmembrane signaling receptor activity"/>
    <property type="evidence" value="ECO:0007669"/>
    <property type="project" value="TreeGrafter"/>
</dbReference>
<dbReference type="Pfam" id="PF12729">
    <property type="entry name" value="4HB_MCP_1"/>
    <property type="match status" value="1"/>
</dbReference>
<comment type="caution">
    <text evidence="8">The sequence shown here is derived from an EMBL/GenBank/DDBJ whole genome shotgun (WGS) entry which is preliminary data.</text>
</comment>
<dbReference type="InterPro" id="IPR051310">
    <property type="entry name" value="MCP_chemotaxis"/>
</dbReference>
<dbReference type="InterPro" id="IPR024478">
    <property type="entry name" value="HlyB_4HB_MCP"/>
</dbReference>
<sequence>MKRSGSGMQLRTRITLLTSILVVGIIIVGMSGYYGIEQLSNRTSNIGEVRIPTLVALATVNGERMSIRAQTLDVLQYEEDYQAQREFQNIAQQRQRSWELIDENWKVLEATPRQSEAGRQAWRELQGYYNDWRAVYRELDQIIEQLSNQRNAATQRELFANYREAVERMIPISNDMGDTMQDMVDNNIIVTNQMANEAIDQGTTLERIILAASIGIVVFSIAVAIFIIQTSNRIIVSAVRAISDGNSQVVSASDQIASASSSLAEGASEQANSVEEVTATIEEAASINNQNADNIREADQLANQATGAANQGYDKVQQLMSTMEEVSASSERISHIIKTIDEIAFQTNLLALNAAVEAARAGEHGMGFAVVAEEVKSLAQRSANAARETADIIKSTISQIQEGNQVATETNLAFDEIRTQIKKTSDLIGEITVSVKEQTEGMNQVSSAMSQIDKVTQQNAANSEEAAAAAEQLNAQAVNMLQSVASVASFVGFRVEDQSMSAPTKKRPSPVRQLAPADNRENRHQATKTASRSRKDNHEDDIFPMDEDDMREF</sequence>
<evidence type="ECO:0000256" key="4">
    <source>
        <dbReference type="SAM" id="Coils"/>
    </source>
</evidence>
<protein>
    <submittedName>
        <fullName evidence="8">Methyl-accepting chemotaxis protein</fullName>
    </submittedName>
</protein>
<evidence type="ECO:0000256" key="1">
    <source>
        <dbReference type="ARBA" id="ARBA00022481"/>
    </source>
</evidence>
<dbReference type="GO" id="GO:0006935">
    <property type="term" value="P:chemotaxis"/>
    <property type="evidence" value="ECO:0007669"/>
    <property type="project" value="TreeGrafter"/>
</dbReference>
<keyword evidence="4" id="KW-0175">Coiled coil</keyword>
<feature type="transmembrane region" description="Helical" evidence="6">
    <location>
        <begin position="12"/>
        <end position="36"/>
    </location>
</feature>
<gene>
    <name evidence="8" type="ORF">HNR37_001109</name>
</gene>
<feature type="coiled-coil region" evidence="4">
    <location>
        <begin position="129"/>
        <end position="156"/>
    </location>
</feature>
<keyword evidence="6" id="KW-0812">Transmembrane</keyword>
<evidence type="ECO:0000256" key="5">
    <source>
        <dbReference type="SAM" id="MobiDB-lite"/>
    </source>
</evidence>
<reference evidence="8 9" key="1">
    <citation type="submission" date="2020-08" db="EMBL/GenBank/DDBJ databases">
        <title>Genomic Encyclopedia of Type Strains, Phase IV (KMG-IV): sequencing the most valuable type-strain genomes for metagenomic binning, comparative biology and taxonomic classification.</title>
        <authorList>
            <person name="Goeker M."/>
        </authorList>
    </citation>
    <scope>NUCLEOTIDE SEQUENCE [LARGE SCALE GENOMIC DNA]</scope>
    <source>
        <strain evidence="8 9">DSM 22071</strain>
    </source>
</reference>
<dbReference type="PANTHER" id="PTHR43531">
    <property type="entry name" value="PROTEIN ICFG"/>
    <property type="match status" value="1"/>
</dbReference>
<dbReference type="RefSeq" id="WP_183731147.1">
    <property type="nucleotide sequence ID" value="NZ_JACHID010000005.1"/>
</dbReference>
<feature type="region of interest" description="Disordered" evidence="5">
    <location>
        <begin position="498"/>
        <end position="553"/>
    </location>
</feature>
<name>A0A7W8DGS2_9BACT</name>
<evidence type="ECO:0000313" key="8">
    <source>
        <dbReference type="EMBL" id="MBB5021796.1"/>
    </source>
</evidence>
<evidence type="ECO:0000256" key="3">
    <source>
        <dbReference type="PROSITE-ProRule" id="PRU00284"/>
    </source>
</evidence>
<keyword evidence="3" id="KW-0807">Transducer</keyword>
<keyword evidence="6" id="KW-1133">Transmembrane helix</keyword>
<dbReference type="Proteomes" id="UP000528322">
    <property type="component" value="Unassembled WGS sequence"/>
</dbReference>
<organism evidence="8 9">
    <name type="scientific">Desulfurispira natronophila</name>
    <dbReference type="NCBI Taxonomy" id="682562"/>
    <lineage>
        <taxon>Bacteria</taxon>
        <taxon>Pseudomonadati</taxon>
        <taxon>Chrysiogenota</taxon>
        <taxon>Chrysiogenia</taxon>
        <taxon>Chrysiogenales</taxon>
        <taxon>Chrysiogenaceae</taxon>
        <taxon>Desulfurispira</taxon>
    </lineage>
</organism>
<proteinExistence type="inferred from homology"/>
<feature type="compositionally biased region" description="Acidic residues" evidence="5">
    <location>
        <begin position="542"/>
        <end position="553"/>
    </location>
</feature>
<keyword evidence="9" id="KW-1185">Reference proteome</keyword>
<dbReference type="InterPro" id="IPR004089">
    <property type="entry name" value="MCPsignal_dom"/>
</dbReference>
<keyword evidence="6" id="KW-0472">Membrane</keyword>
<evidence type="ECO:0000259" key="7">
    <source>
        <dbReference type="PROSITE" id="PS50111"/>
    </source>
</evidence>
<dbReference type="AlphaFoldDB" id="A0A7W8DGS2"/>
<evidence type="ECO:0000313" key="9">
    <source>
        <dbReference type="Proteomes" id="UP000528322"/>
    </source>
</evidence>
<dbReference type="GO" id="GO:0005886">
    <property type="term" value="C:plasma membrane"/>
    <property type="evidence" value="ECO:0007669"/>
    <property type="project" value="TreeGrafter"/>
</dbReference>
<dbReference type="PANTHER" id="PTHR43531:SF14">
    <property type="entry name" value="METHYL-ACCEPTING CHEMOTAXIS PROTEIN I-RELATED"/>
    <property type="match status" value="1"/>
</dbReference>
<accession>A0A7W8DGS2</accession>
<dbReference type="Pfam" id="PF00015">
    <property type="entry name" value="MCPsignal"/>
    <property type="match status" value="1"/>
</dbReference>
<dbReference type="Gene3D" id="1.10.287.950">
    <property type="entry name" value="Methyl-accepting chemotaxis protein"/>
    <property type="match status" value="1"/>
</dbReference>
<feature type="transmembrane region" description="Helical" evidence="6">
    <location>
        <begin position="208"/>
        <end position="228"/>
    </location>
</feature>
<dbReference type="PROSITE" id="PS50111">
    <property type="entry name" value="CHEMOTAXIS_TRANSDUC_2"/>
    <property type="match status" value="1"/>
</dbReference>
<comment type="similarity">
    <text evidence="2">Belongs to the methyl-accepting chemotaxis (MCP) protein family.</text>
</comment>